<reference evidence="3 4" key="1">
    <citation type="submission" date="2022-03" db="EMBL/GenBank/DDBJ databases">
        <title>Taxonomic description of new species and reclassification of some bacterial strains.</title>
        <authorList>
            <person name="Ndongo S."/>
        </authorList>
    </citation>
    <scope>NUCLEOTIDE SEQUENCE [LARGE SCALE GENOMIC DNA]</scope>
    <source>
        <strain evidence="3 4">Marseille-P6666</strain>
    </source>
</reference>
<evidence type="ECO:0000313" key="4">
    <source>
        <dbReference type="Proteomes" id="UP001202031"/>
    </source>
</evidence>
<evidence type="ECO:0000259" key="2">
    <source>
        <dbReference type="Pfam" id="PF17289"/>
    </source>
</evidence>
<dbReference type="Gene3D" id="3.30.420.240">
    <property type="match status" value="1"/>
</dbReference>
<name>A0ABT0R7J5_9BACT</name>
<dbReference type="InterPro" id="IPR027417">
    <property type="entry name" value="P-loop_NTPase"/>
</dbReference>
<protein>
    <submittedName>
        <fullName evidence="3">Terminase family protein</fullName>
    </submittedName>
</protein>
<dbReference type="Pfam" id="PF17289">
    <property type="entry name" value="Terminase_6C"/>
    <property type="match status" value="1"/>
</dbReference>
<proteinExistence type="predicted"/>
<feature type="domain" description="Terminase large subunit gp17-like C-terminal" evidence="2">
    <location>
        <begin position="279"/>
        <end position="433"/>
    </location>
</feature>
<keyword evidence="1" id="KW-1188">Viral release from host cell</keyword>
<evidence type="ECO:0000256" key="1">
    <source>
        <dbReference type="ARBA" id="ARBA00022612"/>
    </source>
</evidence>
<dbReference type="InterPro" id="IPR035421">
    <property type="entry name" value="Terminase_6C"/>
</dbReference>
<dbReference type="RefSeq" id="WP_102726896.1">
    <property type="nucleotide sequence ID" value="NZ_CP072027.1"/>
</dbReference>
<sequence>MSKVHVIKKAERMPRSMSYQASYLEDESDNILVEKGRQEGFSEYTALKAVRACVKKGALYDWWICSRDKTAAKLFVDDCKKWAEIYNLGAVELGEEIIEDETVFSITFSTGRTIFALSSNPDVLAGKRGCVVLDEYAVHKQQQKLLKVSSAVTQWGGQRIVISTHRGKQSVFNQLINDCVNNGNPMGWSFHKVTIVDAVNAGIVERINAKTGKSMTHEEFLKSCRAKCLTEADYLEEYMCVPQDTAGQLIPWDTIIACTNERYASAAGNIAEEEGEFGIGVDVARMSDLHCYIALKPWHDRFIVRLVYYHKDHSWKSRDKKLDEMTGTEGVKLVVIDQTSIGDKYVMDAKERKNGHKVRGVIFNNATKEELASNLARAMEAGKIIIPNHDLLRAHIAAIEKGYTKTGLVCYNADRTDSGHADLFWALALAYHSLTMKAQEGTWTRETVDGVIMGRGRGKYHHKRRTLNRK</sequence>
<accession>A0ABT0R7J5</accession>
<dbReference type="Pfam" id="PF03237">
    <property type="entry name" value="Terminase_6N"/>
    <property type="match status" value="1"/>
</dbReference>
<keyword evidence="4" id="KW-1185">Reference proteome</keyword>
<gene>
    <name evidence="3" type="ORF">M8N44_06080</name>
</gene>
<comment type="caution">
    <text evidence="3">The sequence shown here is derived from an EMBL/GenBank/DDBJ whole genome shotgun (WGS) entry which is preliminary data.</text>
</comment>
<dbReference type="Gene3D" id="3.40.50.300">
    <property type="entry name" value="P-loop containing nucleotide triphosphate hydrolases"/>
    <property type="match status" value="1"/>
</dbReference>
<dbReference type="GeneID" id="84023419"/>
<dbReference type="Proteomes" id="UP001202031">
    <property type="component" value="Unassembled WGS sequence"/>
</dbReference>
<evidence type="ECO:0000313" key="3">
    <source>
        <dbReference type="EMBL" id="MCL6656887.1"/>
    </source>
</evidence>
<dbReference type="EMBL" id="JAMGSI010000001">
    <property type="protein sequence ID" value="MCL6656887.1"/>
    <property type="molecule type" value="Genomic_DNA"/>
</dbReference>
<organism evidence="3 4">
    <name type="scientific">Akkermansia massiliensis</name>
    <dbReference type="NCBI Taxonomy" id="2927224"/>
    <lineage>
        <taxon>Bacteria</taxon>
        <taxon>Pseudomonadati</taxon>
        <taxon>Verrucomicrobiota</taxon>
        <taxon>Verrucomicrobiia</taxon>
        <taxon>Verrucomicrobiales</taxon>
        <taxon>Akkermansiaceae</taxon>
        <taxon>Akkermansia</taxon>
    </lineage>
</organism>